<feature type="domain" description="O-methyltransferase C-terminal" evidence="5">
    <location>
        <begin position="222"/>
        <end position="369"/>
    </location>
</feature>
<evidence type="ECO:0000259" key="5">
    <source>
        <dbReference type="Pfam" id="PF00891"/>
    </source>
</evidence>
<name>A0A2T2NCP1_CORCC</name>
<dbReference type="PROSITE" id="PS51683">
    <property type="entry name" value="SAM_OMT_II"/>
    <property type="match status" value="1"/>
</dbReference>
<dbReference type="InterPro" id="IPR012967">
    <property type="entry name" value="COMT_dimerisation"/>
</dbReference>
<dbReference type="Gene3D" id="1.10.10.10">
    <property type="entry name" value="Winged helix-like DNA-binding domain superfamily/Winged helix DNA-binding domain"/>
    <property type="match status" value="1"/>
</dbReference>
<proteinExistence type="predicted"/>
<evidence type="ECO:0000313" key="7">
    <source>
        <dbReference type="EMBL" id="PSN63194.1"/>
    </source>
</evidence>
<keyword evidence="1 7" id="KW-0489">Methyltransferase</keyword>
<dbReference type="OrthoDB" id="1535081at2759"/>
<dbReference type="PANTHER" id="PTHR43712">
    <property type="entry name" value="PUTATIVE (AFU_ORTHOLOGUE AFUA_4G14580)-RELATED"/>
    <property type="match status" value="1"/>
</dbReference>
<dbReference type="Proteomes" id="UP000240883">
    <property type="component" value="Unassembled WGS sequence"/>
</dbReference>
<dbReference type="STRING" id="1448308.A0A2T2NCP1"/>
<dbReference type="InterPro" id="IPR036390">
    <property type="entry name" value="WH_DNA-bd_sf"/>
</dbReference>
<dbReference type="InterPro" id="IPR001077">
    <property type="entry name" value="COMT_C"/>
</dbReference>
<feature type="domain" description="O-methyltransferase dimerisation" evidence="6">
    <location>
        <begin position="48"/>
        <end position="126"/>
    </location>
</feature>
<dbReference type="Gene3D" id="3.40.50.150">
    <property type="entry name" value="Vaccinia Virus protein VP39"/>
    <property type="match status" value="1"/>
</dbReference>
<evidence type="ECO:0000313" key="8">
    <source>
        <dbReference type="Proteomes" id="UP000240883"/>
    </source>
</evidence>
<evidence type="ECO:0000259" key="6">
    <source>
        <dbReference type="Pfam" id="PF08100"/>
    </source>
</evidence>
<keyword evidence="3" id="KW-0949">S-adenosyl-L-methionine</keyword>
<dbReference type="GO" id="GO:0008171">
    <property type="term" value="F:O-methyltransferase activity"/>
    <property type="evidence" value="ECO:0007669"/>
    <property type="project" value="InterPro"/>
</dbReference>
<dbReference type="Pfam" id="PF00891">
    <property type="entry name" value="Methyltransf_2"/>
    <property type="match status" value="1"/>
</dbReference>
<protein>
    <submittedName>
        <fullName evidence="7">S-adenosyl-L-methionine-dependent methyltransferase</fullName>
    </submittedName>
</protein>
<evidence type="ECO:0000256" key="3">
    <source>
        <dbReference type="ARBA" id="ARBA00022691"/>
    </source>
</evidence>
<dbReference type="EMBL" id="KZ678140">
    <property type="protein sequence ID" value="PSN63194.1"/>
    <property type="molecule type" value="Genomic_DNA"/>
</dbReference>
<dbReference type="SUPFAM" id="SSF46785">
    <property type="entry name" value="Winged helix' DNA-binding domain"/>
    <property type="match status" value="1"/>
</dbReference>
<dbReference type="GO" id="GO:0046983">
    <property type="term" value="F:protein dimerization activity"/>
    <property type="evidence" value="ECO:0007669"/>
    <property type="project" value="InterPro"/>
</dbReference>
<reference evidence="7 8" key="1">
    <citation type="journal article" date="2018" name="Front. Microbiol.">
        <title>Genome-Wide Analysis of Corynespora cassiicola Leaf Fall Disease Putative Effectors.</title>
        <authorList>
            <person name="Lopez D."/>
            <person name="Ribeiro S."/>
            <person name="Label P."/>
            <person name="Fumanal B."/>
            <person name="Venisse J.S."/>
            <person name="Kohler A."/>
            <person name="de Oliveira R.R."/>
            <person name="Labutti K."/>
            <person name="Lipzen A."/>
            <person name="Lail K."/>
            <person name="Bauer D."/>
            <person name="Ohm R.A."/>
            <person name="Barry K.W."/>
            <person name="Spatafora J."/>
            <person name="Grigoriev I.V."/>
            <person name="Martin F.M."/>
            <person name="Pujade-Renaud V."/>
        </authorList>
    </citation>
    <scope>NUCLEOTIDE SEQUENCE [LARGE SCALE GENOMIC DNA]</scope>
    <source>
        <strain evidence="7 8">Philippines</strain>
    </source>
</reference>
<dbReference type="InterPro" id="IPR016461">
    <property type="entry name" value="COMT-like"/>
</dbReference>
<dbReference type="AlphaFoldDB" id="A0A2T2NCP1"/>
<evidence type="ECO:0000256" key="4">
    <source>
        <dbReference type="PIRSR" id="PIRSR005739-1"/>
    </source>
</evidence>
<dbReference type="PIRSF" id="PIRSF005739">
    <property type="entry name" value="O-mtase"/>
    <property type="match status" value="1"/>
</dbReference>
<gene>
    <name evidence="7" type="ORF">BS50DRAFT_106637</name>
</gene>
<dbReference type="SUPFAM" id="SSF53335">
    <property type="entry name" value="S-adenosyl-L-methionine-dependent methyltransferases"/>
    <property type="match status" value="1"/>
</dbReference>
<keyword evidence="2 7" id="KW-0808">Transferase</keyword>
<dbReference type="PANTHER" id="PTHR43712:SF11">
    <property type="entry name" value="O-METHYLTRANSFERASE (AFU_ORTHOLOGUE AFUA_2G17820)-RELATED"/>
    <property type="match status" value="1"/>
</dbReference>
<dbReference type="InterPro" id="IPR036388">
    <property type="entry name" value="WH-like_DNA-bd_sf"/>
</dbReference>
<evidence type="ECO:0000256" key="2">
    <source>
        <dbReference type="ARBA" id="ARBA00022679"/>
    </source>
</evidence>
<evidence type="ECO:0000256" key="1">
    <source>
        <dbReference type="ARBA" id="ARBA00022603"/>
    </source>
</evidence>
<keyword evidence="8" id="KW-1185">Reference proteome</keyword>
<dbReference type="InterPro" id="IPR029063">
    <property type="entry name" value="SAM-dependent_MTases_sf"/>
</dbReference>
<dbReference type="Pfam" id="PF08100">
    <property type="entry name" value="Dimerisation"/>
    <property type="match status" value="1"/>
</dbReference>
<dbReference type="GO" id="GO:0032259">
    <property type="term" value="P:methylation"/>
    <property type="evidence" value="ECO:0007669"/>
    <property type="project" value="UniProtKB-KW"/>
</dbReference>
<accession>A0A2T2NCP1</accession>
<sequence length="393" mass="44055">MDVSELTKNITALAASGQPLPEKERVKLYSAITQLRDAIESPLEATFRFAFGAHDAAALAIGINMELFDISVTTGHALTVDDFAEKASADALLVGRVLNMLTGLGLFRPEATEKYIATPLGSVYATGSPLRDCIIHLQSHNAATAKLPEYFRLKGYENPDDAYESPWQFSEKTDKHYFDWLAEYPHLQDAFNTALGLARLEPFHWSEFYPIKEKLQGTSNETLLVDIGGGIGHDVIAFREKNPDITGKLIFEDLPMVVESSKRKELPQGIEGVGHDFFQPQPDAVKGAKFYYLRTVLHDFPDKQARVIIKHVRDIMTEGSVLLINEKLMPERDVSLLQARLDWNMMVCFSSLDRTERQFKELLESEGFRTTGTYRPQGDIPGSPTLLEFVLAK</sequence>
<feature type="active site" description="Proton acceptor" evidence="4">
    <location>
        <position position="298"/>
    </location>
</feature>
<organism evidence="7 8">
    <name type="scientific">Corynespora cassiicola Philippines</name>
    <dbReference type="NCBI Taxonomy" id="1448308"/>
    <lineage>
        <taxon>Eukaryota</taxon>
        <taxon>Fungi</taxon>
        <taxon>Dikarya</taxon>
        <taxon>Ascomycota</taxon>
        <taxon>Pezizomycotina</taxon>
        <taxon>Dothideomycetes</taxon>
        <taxon>Pleosporomycetidae</taxon>
        <taxon>Pleosporales</taxon>
        <taxon>Corynesporascaceae</taxon>
        <taxon>Corynespora</taxon>
    </lineage>
</organism>